<dbReference type="EMBL" id="VUKA01000001">
    <property type="protein sequence ID" value="KAA2214748.1"/>
    <property type="molecule type" value="Genomic_DNA"/>
</dbReference>
<comment type="caution">
    <text evidence="2">The sequence shown here is derived from an EMBL/GenBank/DDBJ whole genome shotgun (WGS) entry which is preliminary data.</text>
</comment>
<sequence>MPHSPLSIRVPARFGGLVMPLLLSIIMTCVVSGVATLKALGFTAEALASWPSSWAVSWLIAFPTLLLALPLARRLTSRLVESAG</sequence>
<dbReference type="InterPro" id="IPR021529">
    <property type="entry name" value="DUF2798"/>
</dbReference>
<proteinExistence type="predicted"/>
<dbReference type="RefSeq" id="WP_149810703.1">
    <property type="nucleotide sequence ID" value="NZ_VUKA01000001.1"/>
</dbReference>
<keyword evidence="1" id="KW-0472">Membrane</keyword>
<dbReference type="Proteomes" id="UP000322110">
    <property type="component" value="Unassembled WGS sequence"/>
</dbReference>
<organism evidence="2 3">
    <name type="scientific">Teichococcus oryzae</name>
    <dbReference type="NCBI Taxonomy" id="1608942"/>
    <lineage>
        <taxon>Bacteria</taxon>
        <taxon>Pseudomonadati</taxon>
        <taxon>Pseudomonadota</taxon>
        <taxon>Alphaproteobacteria</taxon>
        <taxon>Acetobacterales</taxon>
        <taxon>Roseomonadaceae</taxon>
        <taxon>Roseomonas</taxon>
    </lineage>
</organism>
<dbReference type="AlphaFoldDB" id="A0A5B2TLE1"/>
<protein>
    <submittedName>
        <fullName evidence="2">DUF2798 domain-containing protein</fullName>
    </submittedName>
</protein>
<evidence type="ECO:0000256" key="1">
    <source>
        <dbReference type="SAM" id="Phobius"/>
    </source>
</evidence>
<gene>
    <name evidence="2" type="ORF">F0Q34_03390</name>
</gene>
<feature type="transmembrane region" description="Helical" evidence="1">
    <location>
        <begin position="55"/>
        <end position="72"/>
    </location>
</feature>
<keyword evidence="3" id="KW-1185">Reference proteome</keyword>
<keyword evidence="1" id="KW-1133">Transmembrane helix</keyword>
<dbReference type="OrthoDB" id="7284259at2"/>
<keyword evidence="1" id="KW-0812">Transmembrane</keyword>
<dbReference type="Pfam" id="PF11391">
    <property type="entry name" value="DUF2798"/>
    <property type="match status" value="1"/>
</dbReference>
<accession>A0A5B2TLE1</accession>
<reference evidence="2 3" key="1">
    <citation type="journal article" date="2015" name="Int. J. Syst. Evol. Microbiol.">
        <title>Roseomonas oryzae sp. nov., isolated from paddy rhizosphere soil.</title>
        <authorList>
            <person name="Ramaprasad E.V."/>
            <person name="Sasikala Ch."/>
            <person name="Ramana Ch.V."/>
        </authorList>
    </citation>
    <scope>NUCLEOTIDE SEQUENCE [LARGE SCALE GENOMIC DNA]</scope>
    <source>
        <strain evidence="2 3">KCTC 42542</strain>
    </source>
</reference>
<feature type="transmembrane region" description="Helical" evidence="1">
    <location>
        <begin position="12"/>
        <end position="35"/>
    </location>
</feature>
<name>A0A5B2TLE1_9PROT</name>
<evidence type="ECO:0000313" key="3">
    <source>
        <dbReference type="Proteomes" id="UP000322110"/>
    </source>
</evidence>
<evidence type="ECO:0000313" key="2">
    <source>
        <dbReference type="EMBL" id="KAA2214748.1"/>
    </source>
</evidence>